<comment type="function">
    <text evidence="8">NDH-1 shuttles electrons from an unknown electron donor, via FMN and iron-sulfur (Fe-S) centers, to quinones in the respiratory and/or the photosynthetic chain. The immediate electron acceptor for the enzyme in this species is believed to be plastoquinone. Couples the redox reaction to proton translocation, and thus conserves the redox energy in a proton gradient. Cyanobacterial NDH-1 also plays a role in inorganic carbon-concentration.</text>
</comment>
<dbReference type="EMBL" id="CP003940">
    <property type="protein sequence ID" value="AFZ48522.1"/>
    <property type="molecule type" value="Genomic_DNA"/>
</dbReference>
<dbReference type="STRING" id="292563.Cyast_2579"/>
<keyword evidence="2 8" id="KW-0874">Quinone</keyword>
<keyword evidence="4 8" id="KW-0618">Plastoquinone</keyword>
<keyword evidence="7 8" id="KW-0472">Membrane</keyword>
<keyword evidence="6 8" id="KW-0520">NAD</keyword>
<reference evidence="10" key="1">
    <citation type="journal article" date="2013" name="Proc. Natl. Acad. Sci. U.S.A.">
        <title>Improving the coverage of the cyanobacterial phylum using diversity-driven genome sequencing.</title>
        <authorList>
            <person name="Shih P.M."/>
            <person name="Wu D."/>
            <person name="Latifi A."/>
            <person name="Axen S.D."/>
            <person name="Fewer D.P."/>
            <person name="Talla E."/>
            <person name="Calteau A."/>
            <person name="Cai F."/>
            <person name="Tandeau de Marsac N."/>
            <person name="Rippka R."/>
            <person name="Herdman M."/>
            <person name="Sivonen K."/>
            <person name="Coursin T."/>
            <person name="Laurent T."/>
            <person name="Goodwin L."/>
            <person name="Nolan M."/>
            <person name="Davenport K.W."/>
            <person name="Han C.S."/>
            <person name="Rubin E.M."/>
            <person name="Eisen J.A."/>
            <person name="Woyke T."/>
            <person name="Gugger M."/>
            <person name="Kerfeld C.A."/>
        </authorList>
    </citation>
    <scope>NUCLEOTIDE SEQUENCE [LARGE SCALE GENOMIC DNA]</scope>
    <source>
        <strain evidence="10">ATCC 29140 / PCC 7202</strain>
    </source>
</reference>
<dbReference type="Proteomes" id="UP000010483">
    <property type="component" value="Chromosome"/>
</dbReference>
<dbReference type="GO" id="GO:0048038">
    <property type="term" value="F:quinone binding"/>
    <property type="evidence" value="ECO:0007669"/>
    <property type="project" value="UniProtKB-KW"/>
</dbReference>
<comment type="subunit">
    <text evidence="8">NDH-1 can be composed of about 15 different subunits; different subcomplexes with different compositions have been identified which probably have different functions.</text>
</comment>
<evidence type="ECO:0000256" key="1">
    <source>
        <dbReference type="ARBA" id="ARBA00022448"/>
    </source>
</evidence>
<dbReference type="KEGG" id="csn:Cyast_2579"/>
<dbReference type="HOGENOM" id="CLU_087432_0_0_3"/>
<protein>
    <recommendedName>
        <fullName evidence="8">NAD(P)H-quinone oxidoreductase subunit N</fullName>
        <ecNumber evidence="8">7.1.1.-</ecNumber>
    </recommendedName>
    <alternativeName>
        <fullName evidence="8">NAD(P)H dehydrogenase I subunit N</fullName>
        <shortName evidence="8">NDH-1 subunit N</shortName>
        <shortName evidence="8">NDH-N</shortName>
    </alternativeName>
</protein>
<proteinExistence type="inferred from homology"/>
<dbReference type="GO" id="GO:0031676">
    <property type="term" value="C:plasma membrane-derived thylakoid membrane"/>
    <property type="evidence" value="ECO:0007669"/>
    <property type="project" value="UniProtKB-SubCell"/>
</dbReference>
<dbReference type="eggNOG" id="ENOG502ZBMI">
    <property type="taxonomic scope" value="Bacteria"/>
</dbReference>
<dbReference type="InterPro" id="IPR020874">
    <property type="entry name" value="NAD(P)H-quinone_OxRdtase_su_N"/>
</dbReference>
<dbReference type="HAMAP" id="MF_01353">
    <property type="entry name" value="NDH1_NDH1N"/>
    <property type="match status" value="1"/>
</dbReference>
<sequence>MPLLTTGKTFIRDLEKTGALAVFTPPEGGFEGRYQRRLRTSGYHSISISARGLGDLSAYLMGVHGVRPAHLGKKNIGQEGSVGPIYFVPPIALSQLETLPPNSKGLVLWIIEGVVLSRQEKEYLANLSKIEPKIKVVLELGGERYFRWQPLTEAITAVA</sequence>
<evidence type="ECO:0000256" key="3">
    <source>
        <dbReference type="ARBA" id="ARBA00022857"/>
    </source>
</evidence>
<keyword evidence="1 8" id="KW-0813">Transport</keyword>
<evidence type="ECO:0000313" key="10">
    <source>
        <dbReference type="Proteomes" id="UP000010483"/>
    </source>
</evidence>
<dbReference type="PANTHER" id="PTHR35515:SF1">
    <property type="entry name" value="NAD(P)H-QUINONE OXIDOREDUCTASE SUBUNIT N, CHLOROPLASTIC"/>
    <property type="match status" value="1"/>
</dbReference>
<comment type="catalytic activity">
    <reaction evidence="8">
        <text>a plastoquinone + NADPH + (n+1) H(+)(in) = a plastoquinol + NADP(+) + n H(+)(out)</text>
        <dbReference type="Rhea" id="RHEA:42612"/>
        <dbReference type="Rhea" id="RHEA-COMP:9561"/>
        <dbReference type="Rhea" id="RHEA-COMP:9562"/>
        <dbReference type="ChEBI" id="CHEBI:15378"/>
        <dbReference type="ChEBI" id="CHEBI:17757"/>
        <dbReference type="ChEBI" id="CHEBI:57783"/>
        <dbReference type="ChEBI" id="CHEBI:58349"/>
        <dbReference type="ChEBI" id="CHEBI:62192"/>
    </reaction>
</comment>
<keyword evidence="10" id="KW-1185">Reference proteome</keyword>
<dbReference type="AlphaFoldDB" id="K9YPY1"/>
<name>K9YPY1_CYASC</name>
<keyword evidence="5 8" id="KW-1278">Translocase</keyword>
<dbReference type="EC" id="7.1.1.-" evidence="8"/>
<keyword evidence="8" id="KW-0793">Thylakoid</keyword>
<accession>K9YPY1</accession>
<evidence type="ECO:0000256" key="2">
    <source>
        <dbReference type="ARBA" id="ARBA00022719"/>
    </source>
</evidence>
<organism evidence="9 10">
    <name type="scientific">Cyanobacterium stanieri (strain ATCC 29140 / PCC 7202)</name>
    <dbReference type="NCBI Taxonomy" id="292563"/>
    <lineage>
        <taxon>Bacteria</taxon>
        <taxon>Bacillati</taxon>
        <taxon>Cyanobacteriota</taxon>
        <taxon>Cyanophyceae</taxon>
        <taxon>Oscillatoriophycideae</taxon>
        <taxon>Chroococcales</taxon>
        <taxon>Geminocystaceae</taxon>
        <taxon>Cyanobacterium</taxon>
    </lineage>
</organism>
<dbReference type="PATRIC" id="fig|292563.3.peg.2696"/>
<comment type="subcellular location">
    <subcellularLocation>
        <location evidence="8">Cellular thylakoid membrane</location>
        <topology evidence="8">Peripheral membrane protein</topology>
        <orientation evidence="8">Cytoplasmic side</orientation>
    </subcellularLocation>
</comment>
<evidence type="ECO:0000256" key="8">
    <source>
        <dbReference type="HAMAP-Rule" id="MF_01353"/>
    </source>
</evidence>
<dbReference type="PANTHER" id="PTHR35515">
    <property type="entry name" value="NAD(P)H-QUINONE OXIDOREDUCTASE SUBUNIT N, CHLOROPLASTIC"/>
    <property type="match status" value="1"/>
</dbReference>
<comment type="catalytic activity">
    <reaction evidence="8">
        <text>a plastoquinone + NADH + (n+1) H(+)(in) = a plastoquinol + NAD(+) + n H(+)(out)</text>
        <dbReference type="Rhea" id="RHEA:42608"/>
        <dbReference type="Rhea" id="RHEA-COMP:9561"/>
        <dbReference type="Rhea" id="RHEA-COMP:9562"/>
        <dbReference type="ChEBI" id="CHEBI:15378"/>
        <dbReference type="ChEBI" id="CHEBI:17757"/>
        <dbReference type="ChEBI" id="CHEBI:57540"/>
        <dbReference type="ChEBI" id="CHEBI:57945"/>
        <dbReference type="ChEBI" id="CHEBI:62192"/>
    </reaction>
</comment>
<evidence type="ECO:0000256" key="4">
    <source>
        <dbReference type="ARBA" id="ARBA00022957"/>
    </source>
</evidence>
<evidence type="ECO:0000256" key="5">
    <source>
        <dbReference type="ARBA" id="ARBA00022967"/>
    </source>
</evidence>
<dbReference type="Pfam" id="PF11909">
    <property type="entry name" value="NdhN"/>
    <property type="match status" value="1"/>
</dbReference>
<dbReference type="GO" id="GO:0016655">
    <property type="term" value="F:oxidoreductase activity, acting on NAD(P)H, quinone or similar compound as acceptor"/>
    <property type="evidence" value="ECO:0007669"/>
    <property type="project" value="UniProtKB-UniRule"/>
</dbReference>
<comment type="similarity">
    <text evidence="8">Belongs to the complex I NdhN subunit family.</text>
</comment>
<evidence type="ECO:0000256" key="6">
    <source>
        <dbReference type="ARBA" id="ARBA00023027"/>
    </source>
</evidence>
<keyword evidence="3 8" id="KW-0521">NADP</keyword>
<gene>
    <name evidence="8" type="primary">ndhN</name>
    <name evidence="9" type="ordered locus">Cyast_2579</name>
</gene>
<evidence type="ECO:0000256" key="7">
    <source>
        <dbReference type="ARBA" id="ARBA00023136"/>
    </source>
</evidence>
<evidence type="ECO:0000313" key="9">
    <source>
        <dbReference type="EMBL" id="AFZ48522.1"/>
    </source>
</evidence>